<comment type="caution">
    <text evidence="2">The sequence shown here is derived from an EMBL/GenBank/DDBJ whole genome shotgun (WGS) entry which is preliminary data.</text>
</comment>
<proteinExistence type="predicted"/>
<evidence type="ECO:0000313" key="2">
    <source>
        <dbReference type="EMBL" id="POS02282.1"/>
    </source>
</evidence>
<gene>
    <name evidence="2" type="ORF">Q361_1041</name>
</gene>
<sequence>MRNNYFLRWTQRMMFLFTLLCGLSMVAQSSFSISFPSFSSAPTSNPRSLEVCNSSSKLQVQLDVTTASTTGASVTIQLGAGVEYVPGSVAVVSTNAGLTIVDDGGTPNAPKFKVGPNALALANRLVFTIDRKATCATRTAALAGTAFKDTVTGSITGATATTEVSSTYSVTYPAFTFTQPVSQNNALMNTNYTRTFTISNGGSGSVSQVYFSIDYPSSGIQNVSVTLTGGSGSTGTPLVLTPTSTSGTTSYYTIPSSNLTGGTFGFGETLVVTEVYKILKCNASTSYAAGWGCDPAPANWCDTKTGTGSTSMVSGTPNYTTHTMTLVGYTDMCTPFVIRNTYNNAGSGNTAAATMYDVILRKGDVYFGGVPLGSIAANYLTLGNAYVRNVAAGTNSVVVPFTFPSSGAGARIHSSDLSNFFTTDPDGAGVGLEDVDGDGFYDDLPPGNTVTLDIEIQMTCAPMSCGVGAVSQDHIGGDIKYFTMCDKTTRVTTTGLSGGAGLSTRKISVTPAGYIPANINPGTPFDVNIGINYYDFYNYLNTSNTKYEYQITLPAGTTVNSAKWANGAYNPTGTTSTVTFTQVGNVVTITSPLVSTATTGWGWVKLNLSYNCSAGSNYSITWKLFERNNVVTGCNCRAEQVCGTLTSLAFCPSPCAVGPTTGVPLVQRADNSLGWTDYTLATRRTRAQISAYDLSKALYLDDIEITGSATQNNAASNMFVELTLDKAGAVNKLTPKNIDVVIKRGGSQIGATMTLTSFSQSASTASVQSVVWDLTAAVTAIGGLQANDVVEVLSRYEVATNNLPQHDVQSGKTWSFFNLNTSSVREQCNTMVPEMYLVGVSNTYSQSIGALSACTAGVPNQGFFTASFFDSSGFEYTNEFRPQQYIEKVEMTLPVGYQLVSTTVQDYSGVALTTITPDSVVGNVYTYINPGTWRHDSVRKLGGNGYGLTLQPTVIPTCGSASNTDLLVFKYYAKEFYYDYATDAVKPTTYDVAATSSKAITYSNAPALTLNDQTGTVQASKPNESFVVRLDNASLATAPYTWLSFPTTAGVTITQVVDVATNTAYTPIAYSGGVWVQLSTTGIAPNNHKDYRIDFTYSTCVSTTFPVEGGWNCGSYPTDPSTYTCGKLTKNLTFVPQGAEIQIVTVSQPSGNVNLCTPLSYVYRVNSAGPGNTIDNTFSIDLPAGTSFVAGSLQAEYPVGSGNWQAVTSSVAGTITTLDLTTHTAYPAQGLPGVLNNGGVPNNQLMGIKFQLQTDCNFISGSNLTLSAGANRSCGAPATGDGVGSASLSVK</sequence>
<feature type="non-terminal residue" evidence="2">
    <location>
        <position position="1291"/>
    </location>
</feature>
<dbReference type="OrthoDB" id="9805017at2"/>
<name>A0A2S4N9B1_9FLAO</name>
<keyword evidence="1" id="KW-0732">Signal</keyword>
<dbReference type="RefSeq" id="WP_146046976.1">
    <property type="nucleotide sequence ID" value="NZ_PQNY01000004.1"/>
</dbReference>
<feature type="signal peptide" evidence="1">
    <location>
        <begin position="1"/>
        <end position="29"/>
    </location>
</feature>
<dbReference type="Proteomes" id="UP000237056">
    <property type="component" value="Unassembled WGS sequence"/>
</dbReference>
<evidence type="ECO:0000313" key="3">
    <source>
        <dbReference type="Proteomes" id="UP000237056"/>
    </source>
</evidence>
<keyword evidence="3" id="KW-1185">Reference proteome</keyword>
<evidence type="ECO:0000256" key="1">
    <source>
        <dbReference type="SAM" id="SignalP"/>
    </source>
</evidence>
<dbReference type="EMBL" id="PQNY01000004">
    <property type="protein sequence ID" value="POS02282.1"/>
    <property type="molecule type" value="Genomic_DNA"/>
</dbReference>
<reference evidence="2 3" key="1">
    <citation type="submission" date="2018-01" db="EMBL/GenBank/DDBJ databases">
        <title>Genomic Encyclopedia of Type Strains, Phase I: the one thousand microbial genomes (KMG-I) project.</title>
        <authorList>
            <person name="Goeker M."/>
        </authorList>
    </citation>
    <scope>NUCLEOTIDE SEQUENCE [LARGE SCALE GENOMIC DNA]</scope>
    <source>
        <strain evidence="2 3">DSM 17960</strain>
    </source>
</reference>
<feature type="chain" id="PRO_5015627828" evidence="1">
    <location>
        <begin position="30"/>
        <end position="1291"/>
    </location>
</feature>
<accession>A0A2S4N9B1</accession>
<protein>
    <submittedName>
        <fullName evidence="2">Uncharacterized protein</fullName>
    </submittedName>
</protein>
<organism evidence="2 3">
    <name type="scientific">Flavobacterium croceum DSM 17960</name>
    <dbReference type="NCBI Taxonomy" id="1121886"/>
    <lineage>
        <taxon>Bacteria</taxon>
        <taxon>Pseudomonadati</taxon>
        <taxon>Bacteroidota</taxon>
        <taxon>Flavobacteriia</taxon>
        <taxon>Flavobacteriales</taxon>
        <taxon>Flavobacteriaceae</taxon>
        <taxon>Flavobacterium</taxon>
    </lineage>
</organism>